<dbReference type="EMBL" id="ATHJ01000067">
    <property type="protein sequence ID" value="EPR42376.1"/>
    <property type="molecule type" value="Genomic_DNA"/>
</dbReference>
<accession>S7TYX9</accession>
<gene>
    <name evidence="1" type="ORF">dsmv_1671</name>
</gene>
<evidence type="ECO:0008006" key="3">
    <source>
        <dbReference type="Google" id="ProtNLM"/>
    </source>
</evidence>
<dbReference type="RefSeq" id="WP_020876055.1">
    <property type="nucleotide sequence ID" value="NZ_ATHJ01000067.1"/>
</dbReference>
<proteinExistence type="predicted"/>
<dbReference type="GO" id="GO:0030246">
    <property type="term" value="F:carbohydrate binding"/>
    <property type="evidence" value="ECO:0007669"/>
    <property type="project" value="InterPro"/>
</dbReference>
<dbReference type="OrthoDB" id="9768147at2"/>
<dbReference type="Proteomes" id="UP000014977">
    <property type="component" value="Unassembled WGS sequence"/>
</dbReference>
<sequence>MPAGPGSAMHDGDPRQAGRLVAAVILFLLLALSPGPASGSGRGVQVRPGGQTLFETSPGAVVTTTFSVANTADEPLEFLSEAVLPEGWKLVTPSFPFSVDRGGAEVRLVGVFVPQSARVGRYEIAYRVASTRRPAVGDAAVVYVTVLSVSHFQVQVIDAPDSVIAGDAYEARFSAVNAGNTENRLAVAVESGRNLPVEFAPREMTLAPGASGEVRVTVGTDEKSREGFKHILDVTLHSIGDEETTARASCAVDVIPRMTGAADRFHRIPARIALRYLGVKEEIGGSGFQGEFSGGGALSDDGDDEIAFVFQGPDTLEENSLFGERPRYFAGYRSRAGDLMLGDGYYALSRLTEQGLEGRGASSRITLGDFDLRGYYMNTLRQDPAETQGALGMEYRFGERYRIGVNLLDRRTDDAGARLAGIQGLLAPMDAVNLEFEAAYGREENARDPAFWLSLYGSLDRAHYRIEYIRAAPDFPGNYRDREYASGNFFFRLTDRFSLNAAVRQEKENLRLDVGDETAGLTRFGSLGLGYQWRTGTSLALESLFSTREDRLSVPGYDTREQTLRARLGQRFRKAFFNLSAEWGDSRDRLEARNTRVGVYEASGYVMPTPNQTYGAYVRYSNRDDPENPGGDFLNAGLTGSLRLGTGTDIDARLETYRPLDLGYGERYTADAGIRHAFSSGWTVSARGRHTFHDRRNESAVVVELSIPFGLPTARKKGIGTLKGLVRHQETGAPLANAVLRLNGAAAVTDGGGEFRFPALKPGTVHLDVDAGSIGLDRVPMEKTPMAVTIEGGEEAFVEIGVARSAALYGRITIYEFAETEGPGQGFRIAGEKTAVPETSGGDEVAASRGLANALVVLTRETETLRVLTDGRGRFSLEGLRPGAWTLAVHAENLPPHHYVEKERFEILLTGGEKREVSIRVLPRKRTIRIIQEAAGVIEG</sequence>
<name>S7TYX9_DESML</name>
<dbReference type="AlphaFoldDB" id="S7TYX9"/>
<evidence type="ECO:0000313" key="2">
    <source>
        <dbReference type="Proteomes" id="UP000014977"/>
    </source>
</evidence>
<organism evidence="1 2">
    <name type="scientific">Desulfococcus multivorans DSM 2059</name>
    <dbReference type="NCBI Taxonomy" id="1121405"/>
    <lineage>
        <taxon>Bacteria</taxon>
        <taxon>Pseudomonadati</taxon>
        <taxon>Thermodesulfobacteriota</taxon>
        <taxon>Desulfobacteria</taxon>
        <taxon>Desulfobacterales</taxon>
        <taxon>Desulfococcaceae</taxon>
        <taxon>Desulfococcus</taxon>
    </lineage>
</organism>
<dbReference type="SUPFAM" id="SSF49464">
    <property type="entry name" value="Carboxypeptidase regulatory domain-like"/>
    <property type="match status" value="1"/>
</dbReference>
<dbReference type="eggNOG" id="COG1470">
    <property type="taxonomic scope" value="Bacteria"/>
</dbReference>
<comment type="caution">
    <text evidence="1">The sequence shown here is derived from an EMBL/GenBank/DDBJ whole genome shotgun (WGS) entry which is preliminary data.</text>
</comment>
<dbReference type="STRING" id="897.B2D07_18295"/>
<dbReference type="SUPFAM" id="SSF49452">
    <property type="entry name" value="Starch-binding domain-like"/>
    <property type="match status" value="1"/>
</dbReference>
<dbReference type="SUPFAM" id="SSF56935">
    <property type="entry name" value="Porins"/>
    <property type="match status" value="1"/>
</dbReference>
<keyword evidence="2" id="KW-1185">Reference proteome</keyword>
<dbReference type="InterPro" id="IPR008969">
    <property type="entry name" value="CarboxyPept-like_regulatory"/>
</dbReference>
<protein>
    <recommendedName>
        <fullName evidence="3">Alpha-galactosidase NEW3 domain-containing protein</fullName>
    </recommendedName>
</protein>
<evidence type="ECO:0000313" key="1">
    <source>
        <dbReference type="EMBL" id="EPR42376.1"/>
    </source>
</evidence>
<dbReference type="InterPro" id="IPR013784">
    <property type="entry name" value="Carb-bd-like_fold"/>
</dbReference>
<dbReference type="eggNOG" id="COG4932">
    <property type="taxonomic scope" value="Bacteria"/>
</dbReference>
<reference evidence="1 2" key="1">
    <citation type="journal article" date="2013" name="Genome Announc.">
        <title>Draft genome sequences for three mercury-methylating, sulfate-reducing bacteria.</title>
        <authorList>
            <person name="Brown S.D."/>
            <person name="Hurt R.A.Jr."/>
            <person name="Gilmour C.C."/>
            <person name="Elias D.A."/>
        </authorList>
    </citation>
    <scope>NUCLEOTIDE SEQUENCE [LARGE SCALE GENOMIC DNA]</scope>
    <source>
        <strain evidence="1 2">DSM 2059</strain>
    </source>
</reference>
<dbReference type="Gene3D" id="2.60.40.1120">
    <property type="entry name" value="Carboxypeptidase-like, regulatory domain"/>
    <property type="match status" value="1"/>
</dbReference>